<feature type="transmembrane region" description="Helical" evidence="8">
    <location>
        <begin position="54"/>
        <end position="75"/>
    </location>
</feature>
<evidence type="ECO:0000256" key="6">
    <source>
        <dbReference type="ARBA" id="ARBA00022989"/>
    </source>
</evidence>
<evidence type="ECO:0000256" key="4">
    <source>
        <dbReference type="ARBA" id="ARBA00022475"/>
    </source>
</evidence>
<evidence type="ECO:0000256" key="3">
    <source>
        <dbReference type="ARBA" id="ARBA00022448"/>
    </source>
</evidence>
<dbReference type="PANTHER" id="PTHR22911:SF137">
    <property type="entry name" value="SOLUTE CARRIER FAMILY 35 MEMBER G2-RELATED"/>
    <property type="match status" value="1"/>
</dbReference>
<evidence type="ECO:0000259" key="9">
    <source>
        <dbReference type="Pfam" id="PF00892"/>
    </source>
</evidence>
<feature type="transmembrane region" description="Helical" evidence="8">
    <location>
        <begin position="194"/>
        <end position="213"/>
    </location>
</feature>
<sequence length="314" mass="33601">MHKLLAKENAVMGDPAATPQPRNGLPLALAAYTIWGVFPLYLVLLNAVNPFALVGWRIIWTLPLCAAMVAVAGQWPAVKAALRNRRVLLWMGASSVLISVNWLVYVVAVQRGYFYAASLGYYINPLVNVLLGTIMLKERLGSLQWIAVGLAAVGVGVLAWEAEATLIISLVLAISFSGYGLIRKIIAVDALPGLTIEVVLLALPAAIAIAVAPPGSASFGSSTSITLLLMGAGVMTAVPLLLFAAAARRMPYSALGFVQFIAPTIVFLLGMFVFDQPLNQAQLVCFVFIWIAIALFCTDILRRGNLARRGLSRL</sequence>
<proteinExistence type="inferred from homology"/>
<feature type="transmembrane region" description="Helical" evidence="8">
    <location>
        <begin position="143"/>
        <end position="160"/>
    </location>
</feature>
<feature type="transmembrane region" description="Helical" evidence="8">
    <location>
        <begin position="225"/>
        <end position="247"/>
    </location>
</feature>
<dbReference type="Pfam" id="PF00892">
    <property type="entry name" value="EamA"/>
    <property type="match status" value="1"/>
</dbReference>
<dbReference type="SUPFAM" id="SSF103481">
    <property type="entry name" value="Multidrug resistance efflux transporter EmrE"/>
    <property type="match status" value="2"/>
</dbReference>
<evidence type="ECO:0000256" key="7">
    <source>
        <dbReference type="ARBA" id="ARBA00023136"/>
    </source>
</evidence>
<feature type="transmembrane region" description="Helical" evidence="8">
    <location>
        <begin position="113"/>
        <end position="136"/>
    </location>
</feature>
<organism evidence="10 11">
    <name type="scientific">Croceicoccus esteveae</name>
    <dbReference type="NCBI Taxonomy" id="3075597"/>
    <lineage>
        <taxon>Bacteria</taxon>
        <taxon>Pseudomonadati</taxon>
        <taxon>Pseudomonadota</taxon>
        <taxon>Alphaproteobacteria</taxon>
        <taxon>Sphingomonadales</taxon>
        <taxon>Erythrobacteraceae</taxon>
        <taxon>Croceicoccus</taxon>
    </lineage>
</organism>
<dbReference type="InterPro" id="IPR004626">
    <property type="entry name" value="RarD"/>
</dbReference>
<feature type="transmembrane region" description="Helical" evidence="8">
    <location>
        <begin position="27"/>
        <end position="48"/>
    </location>
</feature>
<keyword evidence="6 8" id="KW-1133">Transmembrane helix</keyword>
<keyword evidence="11" id="KW-1185">Reference proteome</keyword>
<dbReference type="EMBL" id="JAVRHS010000002">
    <property type="protein sequence ID" value="MDT0575333.1"/>
    <property type="molecule type" value="Genomic_DNA"/>
</dbReference>
<dbReference type="InterPro" id="IPR000620">
    <property type="entry name" value="EamA_dom"/>
</dbReference>
<keyword evidence="7 8" id="KW-0472">Membrane</keyword>
<keyword evidence="5 8" id="KW-0812">Transmembrane</keyword>
<protein>
    <submittedName>
        <fullName evidence="10">EamA family transporter RarD</fullName>
    </submittedName>
</protein>
<dbReference type="InterPro" id="IPR037185">
    <property type="entry name" value="EmrE-like"/>
</dbReference>
<dbReference type="PANTHER" id="PTHR22911">
    <property type="entry name" value="ACYL-MALONYL CONDENSING ENZYME-RELATED"/>
    <property type="match status" value="1"/>
</dbReference>
<evidence type="ECO:0000256" key="8">
    <source>
        <dbReference type="SAM" id="Phobius"/>
    </source>
</evidence>
<feature type="transmembrane region" description="Helical" evidence="8">
    <location>
        <begin position="166"/>
        <end position="182"/>
    </location>
</feature>
<evidence type="ECO:0000256" key="2">
    <source>
        <dbReference type="ARBA" id="ARBA00007362"/>
    </source>
</evidence>
<feature type="domain" description="EamA" evidence="9">
    <location>
        <begin position="24"/>
        <end position="158"/>
    </location>
</feature>
<accession>A0ABU2ZFF9</accession>
<comment type="subcellular location">
    <subcellularLocation>
        <location evidence="1">Cell membrane</location>
        <topology evidence="1">Multi-pass membrane protein</topology>
    </subcellularLocation>
</comment>
<evidence type="ECO:0000256" key="5">
    <source>
        <dbReference type="ARBA" id="ARBA00022692"/>
    </source>
</evidence>
<feature type="transmembrane region" description="Helical" evidence="8">
    <location>
        <begin position="254"/>
        <end position="274"/>
    </location>
</feature>
<dbReference type="RefSeq" id="WP_311339902.1">
    <property type="nucleotide sequence ID" value="NZ_JAVRHS010000002.1"/>
</dbReference>
<dbReference type="NCBIfam" id="TIGR00688">
    <property type="entry name" value="rarD"/>
    <property type="match status" value="1"/>
</dbReference>
<keyword evidence="3" id="KW-0813">Transport</keyword>
<gene>
    <name evidence="10" type="primary">rarD</name>
    <name evidence="10" type="ORF">RM533_03950</name>
</gene>
<comment type="similarity">
    <text evidence="2">Belongs to the EamA transporter family.</text>
</comment>
<comment type="caution">
    <text evidence="10">The sequence shown here is derived from an EMBL/GenBank/DDBJ whole genome shotgun (WGS) entry which is preliminary data.</text>
</comment>
<feature type="transmembrane region" description="Helical" evidence="8">
    <location>
        <begin position="280"/>
        <end position="301"/>
    </location>
</feature>
<name>A0ABU2ZFF9_9SPHN</name>
<evidence type="ECO:0000256" key="1">
    <source>
        <dbReference type="ARBA" id="ARBA00004651"/>
    </source>
</evidence>
<keyword evidence="4" id="KW-1003">Cell membrane</keyword>
<evidence type="ECO:0000313" key="10">
    <source>
        <dbReference type="EMBL" id="MDT0575333.1"/>
    </source>
</evidence>
<dbReference type="Proteomes" id="UP001259803">
    <property type="component" value="Unassembled WGS sequence"/>
</dbReference>
<feature type="transmembrane region" description="Helical" evidence="8">
    <location>
        <begin position="87"/>
        <end position="107"/>
    </location>
</feature>
<reference evidence="10 11" key="1">
    <citation type="submission" date="2023-09" db="EMBL/GenBank/DDBJ databases">
        <authorList>
            <person name="Rey-Velasco X."/>
        </authorList>
    </citation>
    <scope>NUCLEOTIDE SEQUENCE [LARGE SCALE GENOMIC DNA]</scope>
    <source>
        <strain evidence="10 11">F390</strain>
    </source>
</reference>
<evidence type="ECO:0000313" key="11">
    <source>
        <dbReference type="Proteomes" id="UP001259803"/>
    </source>
</evidence>